<dbReference type="Pfam" id="PF00534">
    <property type="entry name" value="Glycos_transf_1"/>
    <property type="match status" value="1"/>
</dbReference>
<reference evidence="3 4" key="1">
    <citation type="submission" date="2020-08" db="EMBL/GenBank/DDBJ databases">
        <title>Genomic Encyclopedia of Type Strains, Phase IV (KMG-IV): sequencing the most valuable type-strain genomes for metagenomic binning, comparative biology and taxonomic classification.</title>
        <authorList>
            <person name="Goeker M."/>
        </authorList>
    </citation>
    <scope>NUCLEOTIDE SEQUENCE [LARGE SCALE GENOMIC DNA]</scope>
    <source>
        <strain evidence="3 4">DSM 21319</strain>
    </source>
</reference>
<evidence type="ECO:0000259" key="2">
    <source>
        <dbReference type="Pfam" id="PF13439"/>
    </source>
</evidence>
<dbReference type="Proteomes" id="UP000535406">
    <property type="component" value="Unassembled WGS sequence"/>
</dbReference>
<feature type="domain" description="Glycosyltransferase subfamily 4-like N-terminal" evidence="2">
    <location>
        <begin position="17"/>
        <end position="190"/>
    </location>
</feature>
<evidence type="ECO:0000313" key="3">
    <source>
        <dbReference type="EMBL" id="MBB5043198.1"/>
    </source>
</evidence>
<evidence type="ECO:0000313" key="4">
    <source>
        <dbReference type="Proteomes" id="UP000535406"/>
    </source>
</evidence>
<dbReference type="RefSeq" id="WP_184144577.1">
    <property type="nucleotide sequence ID" value="NZ_JACHIK010000008.1"/>
</dbReference>
<dbReference type="PANTHER" id="PTHR12526">
    <property type="entry name" value="GLYCOSYLTRANSFERASE"/>
    <property type="match status" value="1"/>
</dbReference>
<sequence>MADDGPLRIIHCFRSPIGGIFRHVRDLAEFHAKAGHDIGIICDSLTGSAFEDSLFDEIRPYLSLGLVRLPISRSISPRDLFAFRESYREIKGLRPDVLHGHGAKGGAIARLIGSALRVNRYRVARLYSPHGGSLHYRRNTASGLAILTAERLLEPLGDGLTFVCDYERDVYEARVGKPRVRAERIYNGIHDRDFETVHPREDAVDFLYIGMLRDLKGPDLFVDAFARTERLVGRPLSALMVGDGPDREKYAQMMLQRGLARRIGLLPAMKAREAFALTRNVVVPSRAEAMPYIVLEALAARKPVIASRVGGIPEVLGPGSIALTEPGDAQSLAAVMAEAISDHNWFGKAMPEPAAFKQAFSASAMSSALLGLYRDILAGQDGGKRHAR</sequence>
<gene>
    <name evidence="3" type="ORF">HNQ66_002602</name>
</gene>
<evidence type="ECO:0000259" key="1">
    <source>
        <dbReference type="Pfam" id="PF00534"/>
    </source>
</evidence>
<proteinExistence type="predicted"/>
<accession>A0A7W7YVR5</accession>
<dbReference type="GO" id="GO:0016757">
    <property type="term" value="F:glycosyltransferase activity"/>
    <property type="evidence" value="ECO:0007669"/>
    <property type="project" value="InterPro"/>
</dbReference>
<dbReference type="PANTHER" id="PTHR12526:SF630">
    <property type="entry name" value="GLYCOSYLTRANSFERASE"/>
    <property type="match status" value="1"/>
</dbReference>
<keyword evidence="3" id="KW-0808">Transferase</keyword>
<dbReference type="Gene3D" id="3.40.50.2000">
    <property type="entry name" value="Glycogen Phosphorylase B"/>
    <property type="match status" value="2"/>
</dbReference>
<dbReference type="EMBL" id="JACHIK010000008">
    <property type="protein sequence ID" value="MBB5043198.1"/>
    <property type="molecule type" value="Genomic_DNA"/>
</dbReference>
<dbReference type="Pfam" id="PF13439">
    <property type="entry name" value="Glyco_transf_4"/>
    <property type="match status" value="1"/>
</dbReference>
<dbReference type="AlphaFoldDB" id="A0A7W7YVR5"/>
<dbReference type="CDD" id="cd03801">
    <property type="entry name" value="GT4_PimA-like"/>
    <property type="match status" value="1"/>
</dbReference>
<dbReference type="InterPro" id="IPR028098">
    <property type="entry name" value="Glyco_trans_4-like_N"/>
</dbReference>
<comment type="caution">
    <text evidence="3">The sequence shown here is derived from an EMBL/GenBank/DDBJ whole genome shotgun (WGS) entry which is preliminary data.</text>
</comment>
<name>A0A7W7YVR5_9HYPH</name>
<organism evidence="3 4">
    <name type="scientific">Shinella fusca</name>
    <dbReference type="NCBI Taxonomy" id="544480"/>
    <lineage>
        <taxon>Bacteria</taxon>
        <taxon>Pseudomonadati</taxon>
        <taxon>Pseudomonadota</taxon>
        <taxon>Alphaproteobacteria</taxon>
        <taxon>Hyphomicrobiales</taxon>
        <taxon>Rhizobiaceae</taxon>
        <taxon>Shinella</taxon>
    </lineage>
</organism>
<protein>
    <submittedName>
        <fullName evidence="3">Glycosyltransferase involved in cell wall biosynthesis</fullName>
    </submittedName>
</protein>
<dbReference type="SUPFAM" id="SSF53756">
    <property type="entry name" value="UDP-Glycosyltransferase/glycogen phosphorylase"/>
    <property type="match status" value="1"/>
</dbReference>
<dbReference type="InterPro" id="IPR001296">
    <property type="entry name" value="Glyco_trans_1"/>
</dbReference>
<feature type="domain" description="Glycosyl transferase family 1" evidence="1">
    <location>
        <begin position="198"/>
        <end position="343"/>
    </location>
</feature>
<keyword evidence="4" id="KW-1185">Reference proteome</keyword>